<evidence type="ECO:0000256" key="7">
    <source>
        <dbReference type="ARBA" id="ARBA00023043"/>
    </source>
</evidence>
<dbReference type="InterPro" id="IPR008893">
    <property type="entry name" value="WGR_domain"/>
</dbReference>
<dbReference type="GO" id="GO:0005634">
    <property type="term" value="C:nucleus"/>
    <property type="evidence" value="ECO:0007669"/>
    <property type="project" value="UniProtKB-SubCell"/>
</dbReference>
<dbReference type="Pfam" id="PF00023">
    <property type="entry name" value="Ank"/>
    <property type="match status" value="1"/>
</dbReference>
<feature type="repeat" description="ANK" evidence="9">
    <location>
        <begin position="2042"/>
        <end position="2079"/>
    </location>
</feature>
<evidence type="ECO:0000256" key="9">
    <source>
        <dbReference type="PROSITE-ProRule" id="PRU00023"/>
    </source>
</evidence>
<feature type="repeat" description="ANK" evidence="9">
    <location>
        <begin position="1677"/>
        <end position="1709"/>
    </location>
</feature>
<dbReference type="EC" id="2.4.2.-" evidence="10"/>
<dbReference type="PROSITE" id="PS50088">
    <property type="entry name" value="ANK_REPEAT"/>
    <property type="match status" value="7"/>
</dbReference>
<dbReference type="SUPFAM" id="SSF47587">
    <property type="entry name" value="Domain of poly(ADP-ribose) polymerase"/>
    <property type="match status" value="1"/>
</dbReference>
<keyword evidence="7 9" id="KW-0040">ANK repeat</keyword>
<dbReference type="Gene3D" id="1.25.40.20">
    <property type="entry name" value="Ankyrin repeat-containing domain"/>
    <property type="match status" value="9"/>
</dbReference>
<feature type="region of interest" description="Disordered" evidence="11">
    <location>
        <begin position="3381"/>
        <end position="3431"/>
    </location>
</feature>
<feature type="repeat" description="ANK" evidence="9">
    <location>
        <begin position="2584"/>
        <end position="2616"/>
    </location>
</feature>
<accession>A0A813HE35</accession>
<dbReference type="Gene3D" id="1.20.142.10">
    <property type="entry name" value="Poly(ADP-ribose) polymerase, regulatory domain"/>
    <property type="match status" value="1"/>
</dbReference>
<reference evidence="15" key="1">
    <citation type="submission" date="2021-02" db="EMBL/GenBank/DDBJ databases">
        <authorList>
            <person name="Dougan E. K."/>
            <person name="Rhodes N."/>
            <person name="Thang M."/>
            <person name="Chan C."/>
        </authorList>
    </citation>
    <scope>NUCLEOTIDE SEQUENCE</scope>
</reference>
<evidence type="ECO:0000313" key="15">
    <source>
        <dbReference type="EMBL" id="CAE8635879.1"/>
    </source>
</evidence>
<dbReference type="CDD" id="cd01437">
    <property type="entry name" value="parp_like"/>
    <property type="match status" value="1"/>
</dbReference>
<comment type="caution">
    <text evidence="15">The sequence shown here is derived from an EMBL/GenBank/DDBJ whole genome shotgun (WGS) entry which is preliminary data.</text>
</comment>
<dbReference type="Pfam" id="PF12796">
    <property type="entry name" value="Ank_2"/>
    <property type="match status" value="2"/>
</dbReference>
<dbReference type="Gene3D" id="3.90.228.10">
    <property type="match status" value="1"/>
</dbReference>
<feature type="domain" description="PARP catalytic" evidence="12">
    <location>
        <begin position="3114"/>
        <end position="3365"/>
    </location>
</feature>
<evidence type="ECO:0000256" key="1">
    <source>
        <dbReference type="ARBA" id="ARBA00004123"/>
    </source>
</evidence>
<dbReference type="PROSITE" id="PS50297">
    <property type="entry name" value="ANK_REP_REGION"/>
    <property type="match status" value="4"/>
</dbReference>
<feature type="compositionally biased region" description="Basic and acidic residues" evidence="11">
    <location>
        <begin position="3396"/>
        <end position="3410"/>
    </location>
</feature>
<dbReference type="PROSITE" id="PS51977">
    <property type="entry name" value="WGR"/>
    <property type="match status" value="1"/>
</dbReference>
<evidence type="ECO:0000256" key="2">
    <source>
        <dbReference type="ARBA" id="ARBA00022676"/>
    </source>
</evidence>
<feature type="repeat" description="ANK" evidence="9">
    <location>
        <begin position="2009"/>
        <end position="2041"/>
    </location>
</feature>
<dbReference type="InterPro" id="IPR036616">
    <property type="entry name" value="Poly(ADP-ribose)pol_reg_dom_sf"/>
</dbReference>
<evidence type="ECO:0000259" key="12">
    <source>
        <dbReference type="PROSITE" id="PS51059"/>
    </source>
</evidence>
<dbReference type="InterPro" id="IPR036770">
    <property type="entry name" value="Ankyrin_rpt-contain_sf"/>
</dbReference>
<dbReference type="PANTHER" id="PTHR24198">
    <property type="entry name" value="ANKYRIN REPEAT AND PROTEIN KINASE DOMAIN-CONTAINING PROTEIN"/>
    <property type="match status" value="1"/>
</dbReference>
<proteinExistence type="predicted"/>
<dbReference type="Pfam" id="PF02877">
    <property type="entry name" value="PARP_reg"/>
    <property type="match status" value="1"/>
</dbReference>
<feature type="region of interest" description="Disordered" evidence="11">
    <location>
        <begin position="258"/>
        <end position="278"/>
    </location>
</feature>
<evidence type="ECO:0000256" key="10">
    <source>
        <dbReference type="RuleBase" id="RU362114"/>
    </source>
</evidence>
<dbReference type="PANTHER" id="PTHR24198:SF165">
    <property type="entry name" value="ANKYRIN REPEAT-CONTAINING PROTEIN-RELATED"/>
    <property type="match status" value="1"/>
</dbReference>
<dbReference type="SUPFAM" id="SSF56399">
    <property type="entry name" value="ADP-ribosylation"/>
    <property type="match status" value="1"/>
</dbReference>
<dbReference type="InterPro" id="IPR012317">
    <property type="entry name" value="Poly(ADP-ribose)pol_cat_dom"/>
</dbReference>
<dbReference type="PROSITE" id="PS51060">
    <property type="entry name" value="PARP_ALPHA_HD"/>
    <property type="match status" value="1"/>
</dbReference>
<evidence type="ECO:0000313" key="16">
    <source>
        <dbReference type="Proteomes" id="UP000654075"/>
    </source>
</evidence>
<evidence type="ECO:0000259" key="14">
    <source>
        <dbReference type="PROSITE" id="PS51977"/>
    </source>
</evidence>
<dbReference type="Pfam" id="PF13637">
    <property type="entry name" value="Ank_4"/>
    <property type="match status" value="1"/>
</dbReference>
<dbReference type="GO" id="GO:0003950">
    <property type="term" value="F:NAD+ poly-ADP-ribosyltransferase activity"/>
    <property type="evidence" value="ECO:0007669"/>
    <property type="project" value="UniProtKB-UniRule"/>
</dbReference>
<keyword evidence="2 10" id="KW-0328">Glycosyltransferase</keyword>
<dbReference type="PROSITE" id="PS51059">
    <property type="entry name" value="PARP_CATALYTIC"/>
    <property type="match status" value="1"/>
</dbReference>
<dbReference type="CDD" id="cd07997">
    <property type="entry name" value="WGR_PARP"/>
    <property type="match status" value="1"/>
</dbReference>
<dbReference type="GO" id="GO:0016779">
    <property type="term" value="F:nucleotidyltransferase activity"/>
    <property type="evidence" value="ECO:0007669"/>
    <property type="project" value="UniProtKB-KW"/>
</dbReference>
<protein>
    <recommendedName>
        <fullName evidence="10">Poly [ADP-ribose] polymerase</fullName>
        <shortName evidence="10">PARP</shortName>
        <ecNumber evidence="10">2.4.2.-</ecNumber>
    </recommendedName>
</protein>
<dbReference type="SMART" id="SM00248">
    <property type="entry name" value="ANK"/>
    <property type="match status" value="29"/>
</dbReference>
<dbReference type="Pfam" id="PF00644">
    <property type="entry name" value="PARP"/>
    <property type="match status" value="1"/>
</dbReference>
<keyword evidence="8" id="KW-0539">Nucleus</keyword>
<evidence type="ECO:0000256" key="11">
    <source>
        <dbReference type="SAM" id="MobiDB-lite"/>
    </source>
</evidence>
<feature type="repeat" description="ANK" evidence="9">
    <location>
        <begin position="1934"/>
        <end position="1966"/>
    </location>
</feature>
<keyword evidence="4" id="KW-0548">Nucleotidyltransferase</keyword>
<feature type="domain" description="PARP alpha-helical" evidence="13">
    <location>
        <begin position="2960"/>
        <end position="3104"/>
    </location>
</feature>
<dbReference type="SMART" id="SM00773">
    <property type="entry name" value="WGR"/>
    <property type="match status" value="1"/>
</dbReference>
<evidence type="ECO:0000256" key="4">
    <source>
        <dbReference type="ARBA" id="ARBA00022695"/>
    </source>
</evidence>
<dbReference type="InterPro" id="IPR004102">
    <property type="entry name" value="Poly(ADP-ribose)pol_reg_dom"/>
</dbReference>
<feature type="repeat" description="ANK" evidence="9">
    <location>
        <begin position="709"/>
        <end position="741"/>
    </location>
</feature>
<name>A0A813HE35_POLGL</name>
<feature type="compositionally biased region" description="Acidic residues" evidence="11">
    <location>
        <begin position="3417"/>
        <end position="3431"/>
    </location>
</feature>
<feature type="region of interest" description="Disordered" evidence="11">
    <location>
        <begin position="80"/>
        <end position="108"/>
    </location>
</feature>
<evidence type="ECO:0000256" key="6">
    <source>
        <dbReference type="ARBA" id="ARBA00023027"/>
    </source>
</evidence>
<evidence type="ECO:0000256" key="3">
    <source>
        <dbReference type="ARBA" id="ARBA00022679"/>
    </source>
</evidence>
<keyword evidence="5" id="KW-0677">Repeat</keyword>
<feature type="compositionally biased region" description="Polar residues" evidence="11">
    <location>
        <begin position="268"/>
        <end position="278"/>
    </location>
</feature>
<keyword evidence="3 10" id="KW-0808">Transferase</keyword>
<dbReference type="InterPro" id="IPR002110">
    <property type="entry name" value="Ankyrin_rpt"/>
</dbReference>
<dbReference type="SUPFAM" id="SSF48403">
    <property type="entry name" value="Ankyrin repeat"/>
    <property type="match status" value="7"/>
</dbReference>
<sequence length="3431" mass="368126">MWAAASAEEKAHFRCQATALRAQYAQELEAFRATDTFRDFAAEVDEWHQGAGDNASKNNFRLWRIKKFKKQHETAKLAAKERLKADRLASREQGKVDPGQAKSSVKPAAPNVKISPLAADPFWDSLGESSKAAEEASIQGWDLVRRDRLAVAAAKLGGEKGLAFLREIASDPSRATSLFRERSADCPETALHYALFSKNLAMLQVLAQDARRGPGASRYIQVNIGAPEGSELTPGKIIWFWPDRFAVASGTQKLIYRNGPSEEDGYKQETTGSGSNRQDNIVTSVVWNGDSVCVREVRGNWIRCDGGWLPLSTLSPGCSPCFVQEDPQSTRARPCLHPPELSPISTGHARGRAFRAKKLRKVKLSRGGAEGNQAFVKDMPPHYCQPMPALEKALFWAAERGVDLTTMAACCELFSGCEEAQPAHCLGIALRHGRYELAGQLVERMGIGDLWGLNALHKLALRPEPSQDELADAAKRKASVLKKSSCGNFDIMPVHCACANPKAGRTVLEALLQPLGPGAEDLCKDSEQRTLLHYAAACESPEALELLLEKGFSPHRFDCHGVSALMCACMADRPESVSRLLAARADPAARSGDRTCFHMAVQFKASRALAALLAHKLPEDSAAPKGKNPKNAFSWQKALSSSQGSALHDACAAGHEDIALQLLDDAPASLHKCDQQGRTALTLGVMNGHARLASLLLARGAVVNKVDTSGNTLLHYALAYGWREVAKLLVESGHEPDTQNRWRSTPVDVALLKGHSELAAWFVGEYPIRPDERDEQGRTLLTRACGSLSALDGSPSSTAKASCWLALLRALVERHHSDVNLPDARGDLPICLAASACARHADKSRLVQLTASLKVLCEAKADVGRRAESGQLKGQSAISIALRGQSNDLLTLMLQSGAGVASHGRGETLLHALPERLINSSPAAVHAEAKSGPNPILATVCAFVPPEALQEMAKTMDVHGLLPTHAAILQFNAVVKKIQAERLAKRRNLDAQLLQLQQEEQRQNSQASARQLIASLIEQAELELQKEFEKEEVARGNLQMYLSWLCSRAGANLQTPVGTLASPWEKVIPALQTEPASSIQEVFLGLQVFPPEEKNILEPSVAGYDTQLYHAYHPVLGRTTPLMFLVAGGDSKAVEWLLNEFAKLDAEDHELGIANLFGVTPLAIAIQLAGTERGLLPGVIRRLASRAAAKVKLYDGRTALHLAAAGGSLGWDNNNSVPREEAAWGPSAQSDLAEDPRAVAFDAAVAAAAAAACMNCTDAGGMTALGIALTSEAPAAPRILEPVLLSGGGFKASGGYAQEMASVVSAADKARKARQESLSARHWAAASVAPKAQGTPLLAKVAAKAQCTPPGFAFASSTSSGEVNATGMGKHLSWRFDLVGAVVKTLKSPEPATFGIKEGMRLLRIAGVPCAGKSGDEVKRMFSALNGNLGKLTFGEMVLPLPGAAGALNIGADDIMTSDDYLYFSDAESAVQGLPQCQLSMGRWYLELREVWLTSGKAGFAEFTTGMDEPARIHWISDRRPWLEGCTVGVALDSHAGKARLCVNGAWGPEVEFGTTPIVGVLTPVLAGAGQCLVRPSASRPNEVHGDRSLPFLSIGDALPKQTGTHRLVRTLLTARSSPNAAEGAFPNAAEGGIDADDGASCPPRNILRLAVEAGDAASARLLCEARADVNALSTSDGRAAIHLAAEMNCFPLVRALATASADVDIPDPKSGKGHLGSALYGQHRRFPRLALHSAVENGSWGVVKELIDAKADISIPIEKREVIVCKRWLPLPSAPDPSSKQEDPFRKPGTKVGLPEAISLDMLCKLDGVTEGDISKALSTAKAKATAHSTRKGDGAVDVLLIFGAAVDVCKDGADASLIALCGGDFTPFLAKQAEGKRQLLVPRESLVFLAEVESIRTTSAQPLQHAARRNETTMVHSLLKARADPAVADGFDGRMALHHAVFHLNTDMVDLLLQANSPLDAEDESHERATPLLFAVRPAMEGKAGGAAILDSLLQARVAVDKPCCVDGLTVLHLAAAARSVAVTQQLLGHKACPRVIDRSFRTPLHLAVNSASASEPSFDVERSLLTALADVNAVDVQGRMALHYAFVKKERQLDTSPADPVETVTSLCAIEGVVMDAADEFGATALLCAARRGATISSLYLAKRGACLQARDHNGNDALGIALSAGQHQYAITLLSQGAGDVRAPMRHLKRSAPTPDPAAPDVLVLAPEKRARVEAGPPISLFREATSHQWLGLSYLLLDNGYPLHGAIQDALELGEFRLVLTLLSKINPAENAMVQSLDAQGRNLLHALAGFPRTLGPEAIAIADELRKRGVTPALADRHGCSPLHDACANGHLEIASWLMKADGGRPCDQRDAEAQAPLHATCTRPWLRKHSDTQHLAFLRLLLPLNKQMACETFEDRKGAADERKDFGDASAKFMDSSAGAAVVNVPLVNVAARALLNSAAMLLDAQADANLQDGRGATALCSALKSSSSKQTLELVQLLLFNSADSNQRDGDGNTPLRHAVRAKAFAPELVVEMLRAGAKIGDDPDAIPGGQGGGGGSLVLDALLLPSAVLGTLSVPRVLEELLRLKAPPDLGVDLHGRPPLLVAVEQSRRSVTSALLAAGAKATASDAAGKSALTASIQLGDWRTALVLLDAGADPETGRDKHGHRPLLAGCILGSGAVVRRLLRARADVRSAGCDELGRSALSMALLADNGEVAEALLGAMANVGLQDGEGRNALHHCVQTQSYGSLENTWLLSALLRAPGGWQAAESADSKGVTPCQLAARQGSKRMASVLTSAGLVLGSSDKPAAPPPEEKPDVESDARAELERVESSAKPLAIPVHKAYSMSGENRVWAESEGEDCDALLFKVDLKRDEMRFYHLQLVYETNKDLFVLFTRWGEIGETGMFQRTPAENKDAGLKEFCKVFREKTGNVWSPTDMVFERKPNKYQLLKRRRATARSDELLQAFDLSKSPSSKLPYKLLRTLDSICDPMHVLQALNALGVKTQCMPFGTLSRNTLDEARILLGQIKLAHAELQTIKSDRARPRAFTAEDVLEVAKRKNIAREKILDLSSRYFELVPRGAGTIEVARPIDTDKALGKEFDTLLNLTEASVGVQLLLAAHRRTKEVCPLDYCKQALGVSFQEVNSETEEFRLLFEYMQNTCDSNAPPKLAEPGDIPEAAGAKRSRRTAQRQHDTVTAVYRLVRGGENERFRELGNRRLLWHGSRRSNLIGILSQGLRVAPSEAPVSGYMFGKGIYFADMYCKSRQYCAGSKTEPTYMLLCEVALGDMFPSRQACYMEEPRPGTSSTWGVGQKAPDWGKKRLYEPGGAALPCGKLDGGPLGGQQRHGLNYNEFIVYDPAQVRVRYLVELNNFECPSEVMARKTEAEALAAKEAAARGLKRARLTTGTTEGCERDTRSESPEERGSNPLLPSDDEEEDQESEPESE</sequence>
<evidence type="ECO:0000259" key="13">
    <source>
        <dbReference type="PROSITE" id="PS51060"/>
    </source>
</evidence>
<comment type="subcellular location">
    <subcellularLocation>
        <location evidence="1">Nucleus</location>
    </subcellularLocation>
</comment>
<keyword evidence="16" id="KW-1185">Reference proteome</keyword>
<feature type="domain" description="WGR" evidence="14">
    <location>
        <begin position="2836"/>
        <end position="2934"/>
    </location>
</feature>
<dbReference type="OrthoDB" id="2017365at2759"/>
<feature type="region of interest" description="Disordered" evidence="11">
    <location>
        <begin position="3152"/>
        <end position="3175"/>
    </location>
</feature>
<gene>
    <name evidence="15" type="ORF">PGLA1383_LOCUS51453</name>
</gene>
<dbReference type="Pfam" id="PF05406">
    <property type="entry name" value="WGR"/>
    <property type="match status" value="1"/>
</dbReference>
<feature type="repeat" description="ANK" evidence="9">
    <location>
        <begin position="676"/>
        <end position="708"/>
    </location>
</feature>
<organism evidence="15 16">
    <name type="scientific">Polarella glacialis</name>
    <name type="common">Dinoflagellate</name>
    <dbReference type="NCBI Taxonomy" id="89957"/>
    <lineage>
        <taxon>Eukaryota</taxon>
        <taxon>Sar</taxon>
        <taxon>Alveolata</taxon>
        <taxon>Dinophyceae</taxon>
        <taxon>Suessiales</taxon>
        <taxon>Suessiaceae</taxon>
        <taxon>Polarella</taxon>
    </lineage>
</organism>
<evidence type="ECO:0000256" key="8">
    <source>
        <dbReference type="ARBA" id="ARBA00023242"/>
    </source>
</evidence>
<dbReference type="Proteomes" id="UP000654075">
    <property type="component" value="Unassembled WGS sequence"/>
</dbReference>
<dbReference type="SUPFAM" id="SSF142921">
    <property type="entry name" value="WGR domain-like"/>
    <property type="match status" value="1"/>
</dbReference>
<keyword evidence="6 10" id="KW-0520">NAD</keyword>
<dbReference type="EMBL" id="CAJNNV010031366">
    <property type="protein sequence ID" value="CAE8635879.1"/>
    <property type="molecule type" value="Genomic_DNA"/>
</dbReference>
<dbReference type="InterPro" id="IPR036930">
    <property type="entry name" value="WGR_dom_sf"/>
</dbReference>
<evidence type="ECO:0000256" key="5">
    <source>
        <dbReference type="ARBA" id="ARBA00022737"/>
    </source>
</evidence>
<feature type="compositionally biased region" description="Basic and acidic residues" evidence="11">
    <location>
        <begin position="80"/>
        <end position="95"/>
    </location>
</feature>